<proteinExistence type="predicted"/>
<dbReference type="AlphaFoldDB" id="A0A504Z2X1"/>
<name>A0A504Z2X1_FASGI</name>
<dbReference type="PANTHER" id="PTHR15510">
    <property type="entry name" value="SPERM-ASSOCIATED ANTIGEN 8"/>
    <property type="match status" value="1"/>
</dbReference>
<feature type="compositionally biased region" description="Basic and acidic residues" evidence="1">
    <location>
        <begin position="9"/>
        <end position="23"/>
    </location>
</feature>
<dbReference type="OrthoDB" id="2120499at2759"/>
<keyword evidence="3" id="KW-1185">Reference proteome</keyword>
<gene>
    <name evidence="2" type="ORF">FGIG_09131</name>
</gene>
<protein>
    <submittedName>
        <fullName evidence="2">Uncharacterized protein</fullName>
    </submittedName>
</protein>
<dbReference type="GO" id="GO:0045944">
    <property type="term" value="P:positive regulation of transcription by RNA polymerase II"/>
    <property type="evidence" value="ECO:0007669"/>
    <property type="project" value="TreeGrafter"/>
</dbReference>
<evidence type="ECO:0000313" key="3">
    <source>
        <dbReference type="Proteomes" id="UP000316759"/>
    </source>
</evidence>
<comment type="caution">
    <text evidence="2">The sequence shown here is derived from an EMBL/GenBank/DDBJ whole genome shotgun (WGS) entry which is preliminary data.</text>
</comment>
<dbReference type="Pfam" id="PF22584">
    <property type="entry name" value="CFAP143"/>
    <property type="match status" value="1"/>
</dbReference>
<sequence length="177" mass="20590">MTFLFREPNGIKEGERVDWTKERPNKKHYGNPEDGKSIQDDGRDFRTIYKEKYQLYPPPAYKNKEVREDDVQLYNRIREEVEKDFEAKNLETDYTSTTHADYHCNPPPERPRPGPRLCELAQEQPVTFWTEHLNCLPGNTTVGFGSPRPHARNASFTAPVGMYLNGPMPGEMPAYQR</sequence>
<dbReference type="GO" id="GO:0005737">
    <property type="term" value="C:cytoplasm"/>
    <property type="evidence" value="ECO:0007669"/>
    <property type="project" value="TreeGrafter"/>
</dbReference>
<feature type="region of interest" description="Disordered" evidence="1">
    <location>
        <begin position="88"/>
        <end position="113"/>
    </location>
</feature>
<evidence type="ECO:0000256" key="1">
    <source>
        <dbReference type="SAM" id="MobiDB-lite"/>
    </source>
</evidence>
<reference evidence="2 3" key="1">
    <citation type="submission" date="2019-04" db="EMBL/GenBank/DDBJ databases">
        <title>Annotation for the trematode Fasciola gigantica.</title>
        <authorList>
            <person name="Choi Y.-J."/>
        </authorList>
    </citation>
    <scope>NUCLEOTIDE SEQUENCE [LARGE SCALE GENOMIC DNA]</scope>
    <source>
        <strain evidence="2">Uganda_cow_1</strain>
    </source>
</reference>
<feature type="region of interest" description="Disordered" evidence="1">
    <location>
        <begin position="1"/>
        <end position="41"/>
    </location>
</feature>
<feature type="compositionally biased region" description="Basic and acidic residues" evidence="1">
    <location>
        <begin position="30"/>
        <end position="41"/>
    </location>
</feature>
<dbReference type="EMBL" id="SUNJ01003988">
    <property type="protein sequence ID" value="TPP64817.1"/>
    <property type="molecule type" value="Genomic_DNA"/>
</dbReference>
<dbReference type="GO" id="GO:0008017">
    <property type="term" value="F:microtubule binding"/>
    <property type="evidence" value="ECO:0007669"/>
    <property type="project" value="InterPro"/>
</dbReference>
<dbReference type="Proteomes" id="UP000316759">
    <property type="component" value="Unassembled WGS sequence"/>
</dbReference>
<organism evidence="2 3">
    <name type="scientific">Fasciola gigantica</name>
    <name type="common">Giant liver fluke</name>
    <dbReference type="NCBI Taxonomy" id="46835"/>
    <lineage>
        <taxon>Eukaryota</taxon>
        <taxon>Metazoa</taxon>
        <taxon>Spiralia</taxon>
        <taxon>Lophotrochozoa</taxon>
        <taxon>Platyhelminthes</taxon>
        <taxon>Trematoda</taxon>
        <taxon>Digenea</taxon>
        <taxon>Plagiorchiida</taxon>
        <taxon>Echinostomata</taxon>
        <taxon>Echinostomatoidea</taxon>
        <taxon>Fasciolidae</taxon>
        <taxon>Fasciola</taxon>
    </lineage>
</organism>
<accession>A0A504Z2X1</accession>
<dbReference type="InterPro" id="IPR026124">
    <property type="entry name" value="Sperm-assoc_Ag8"/>
</dbReference>
<dbReference type="STRING" id="46835.A0A504Z2X1"/>
<dbReference type="PANTHER" id="PTHR15510:SF5">
    <property type="entry name" value="SPERM-ASSOCIATED ANTIGEN 8"/>
    <property type="match status" value="1"/>
</dbReference>
<dbReference type="GO" id="GO:0005634">
    <property type="term" value="C:nucleus"/>
    <property type="evidence" value="ECO:0007669"/>
    <property type="project" value="TreeGrafter"/>
</dbReference>
<evidence type="ECO:0000313" key="2">
    <source>
        <dbReference type="EMBL" id="TPP64817.1"/>
    </source>
</evidence>